<feature type="compositionally biased region" description="Polar residues" evidence="1">
    <location>
        <begin position="248"/>
        <end position="257"/>
    </location>
</feature>
<feature type="compositionally biased region" description="Polar residues" evidence="1">
    <location>
        <begin position="272"/>
        <end position="288"/>
    </location>
</feature>
<feature type="compositionally biased region" description="Polar residues" evidence="1">
    <location>
        <begin position="627"/>
        <end position="662"/>
    </location>
</feature>
<dbReference type="PANTHER" id="PTHR21557:SF2">
    <property type="entry name" value="CORDON-BLEU PROTEIN-LIKE 1"/>
    <property type="match status" value="1"/>
</dbReference>
<feature type="compositionally biased region" description="Acidic residues" evidence="1">
    <location>
        <begin position="567"/>
        <end position="579"/>
    </location>
</feature>
<dbReference type="InterPro" id="IPR003116">
    <property type="entry name" value="RBD_dom"/>
</dbReference>
<dbReference type="GO" id="GO:0007165">
    <property type="term" value="P:signal transduction"/>
    <property type="evidence" value="ECO:0007669"/>
    <property type="project" value="InterPro"/>
</dbReference>
<feature type="domain" description="RBD" evidence="2">
    <location>
        <begin position="11"/>
        <end position="84"/>
    </location>
</feature>
<dbReference type="PROSITE" id="PS50898">
    <property type="entry name" value="RBD"/>
    <property type="match status" value="1"/>
</dbReference>
<evidence type="ECO:0000313" key="4">
    <source>
        <dbReference type="Proteomes" id="UP000606274"/>
    </source>
</evidence>
<dbReference type="Gene3D" id="3.10.20.90">
    <property type="entry name" value="Phosphatidylinositol 3-kinase Catalytic Subunit, Chain A, domain 1"/>
    <property type="match status" value="1"/>
</dbReference>
<evidence type="ECO:0000259" key="2">
    <source>
        <dbReference type="PROSITE" id="PS50898"/>
    </source>
</evidence>
<feature type="compositionally biased region" description="Polar residues" evidence="1">
    <location>
        <begin position="765"/>
        <end position="784"/>
    </location>
</feature>
<sequence length="784" mass="87307">MEQVDLIERNLTLTVLLPEGHERTVTVHGSKPVMDVLVILCARYHLNPSDHVLELFSTNHNKLKFKPSSLIGSLEAELIMLKPKRSDSKKVPHVPVATVRLMINYRKSHKAVVRVSPQVPLAELMPAVCEKCEMDPKSTLLLRDSQSEEPLDLTKTLNDYAIRDLYAKAISNSPPDPATLTHKDCKKDKSASQEKVQGEKENRGLLGLFRRSRKSLEETAPNTTAVNVASSLVLKDQHGNETCCPEVNSASSMTSCEMTKKRRAPQPPSMLGSRSVSCELNSGQQVALPSTDDDKQGVLSRVSSAESSLKRHKRRAPPPPCTSSSLPDPSDDKGGFLEDEEENATFKKPTCSSIPVSTLMNEVLSEFTDRMKTMERRHVSFDGSITHPPPALSHSLVSGSLDGDPVVPPGCKLLRHGSQRDGLTTFTVVPQRRPQNTRQYEFLITMETSETTNEDPGGNLEGSGSESGEVEQMETFEKDDAEFENEVETGEVLSIKEGFGKLNLDVNSEKHHSEHKDGTADQDGREWMDEFRTRRRRFLTDDHWEGGDLKTSRKVLDQEMEDDYDDCWEVEDTENLEETESFRKEETEEHEAGNVFPIYNPNLCDSDPQRDPTSDVSYNKDPYWDVQRSSNLHISNSDTPNTSFFQTNPHNHQPNSVQSLSKSKPDPSTEHSPPNSTSLFALAVSKRVQSRGNASSPLNPSARRTPSPTPCSPSASSQHTSSKKLYFQNLITEEFTVKTPASLGPWNEAPPISTAPPPVALTPQAKRQTWSSFSRAQMKNLEQI</sequence>
<dbReference type="EMBL" id="JABFDY010000001">
    <property type="protein sequence ID" value="KAF7711121.1"/>
    <property type="molecule type" value="Genomic_DNA"/>
</dbReference>
<feature type="region of interest" description="Disordered" evidence="1">
    <location>
        <begin position="567"/>
        <end position="722"/>
    </location>
</feature>
<dbReference type="AlphaFoldDB" id="A0A8T0BUZ0"/>
<feature type="region of interest" description="Disordered" evidence="1">
    <location>
        <begin position="450"/>
        <end position="474"/>
    </location>
</feature>
<feature type="region of interest" description="Disordered" evidence="1">
    <location>
        <begin position="171"/>
        <end position="204"/>
    </location>
</feature>
<feature type="compositionally biased region" description="Polar residues" evidence="1">
    <location>
        <begin position="670"/>
        <end position="679"/>
    </location>
</feature>
<organism evidence="3 4">
    <name type="scientific">Silurus meridionalis</name>
    <name type="common">Southern catfish</name>
    <name type="synonym">Silurus soldatovi meridionalis</name>
    <dbReference type="NCBI Taxonomy" id="175797"/>
    <lineage>
        <taxon>Eukaryota</taxon>
        <taxon>Metazoa</taxon>
        <taxon>Chordata</taxon>
        <taxon>Craniata</taxon>
        <taxon>Vertebrata</taxon>
        <taxon>Euteleostomi</taxon>
        <taxon>Actinopterygii</taxon>
        <taxon>Neopterygii</taxon>
        <taxon>Teleostei</taxon>
        <taxon>Ostariophysi</taxon>
        <taxon>Siluriformes</taxon>
        <taxon>Siluridae</taxon>
        <taxon>Silurus</taxon>
    </lineage>
</organism>
<dbReference type="PANTHER" id="PTHR21557">
    <property type="entry name" value="CORDON-BLEU"/>
    <property type="match status" value="1"/>
</dbReference>
<feature type="region of interest" description="Disordered" evidence="1">
    <location>
        <begin position="239"/>
        <end position="352"/>
    </location>
</feature>
<evidence type="ECO:0000313" key="3">
    <source>
        <dbReference type="EMBL" id="KAF7711121.1"/>
    </source>
</evidence>
<feature type="compositionally biased region" description="Basic and acidic residues" evidence="1">
    <location>
        <begin position="580"/>
        <end position="592"/>
    </location>
</feature>
<reference evidence="3" key="1">
    <citation type="submission" date="2020-08" db="EMBL/GenBank/DDBJ databases">
        <title>Chromosome-level assembly of Southern catfish (Silurus meridionalis) provides insights into visual adaptation to the nocturnal and benthic lifestyles.</title>
        <authorList>
            <person name="Zhang Y."/>
            <person name="Wang D."/>
            <person name="Peng Z."/>
        </authorList>
    </citation>
    <scope>NUCLEOTIDE SEQUENCE</scope>
    <source>
        <strain evidence="3">SWU-2019-XX</strain>
        <tissue evidence="3">Muscle</tissue>
    </source>
</reference>
<accession>A0A8T0BUZ0</accession>
<keyword evidence="4" id="KW-1185">Reference proteome</keyword>
<gene>
    <name evidence="3" type="ORF">HF521_000132</name>
</gene>
<dbReference type="Pfam" id="PF09469">
    <property type="entry name" value="Cobl"/>
    <property type="match status" value="1"/>
</dbReference>
<dbReference type="InterPro" id="IPR019025">
    <property type="entry name" value="Cordon-bleu_ubiquitin_domain"/>
</dbReference>
<dbReference type="GO" id="GO:0003785">
    <property type="term" value="F:actin monomer binding"/>
    <property type="evidence" value="ECO:0007669"/>
    <property type="project" value="InterPro"/>
</dbReference>
<protein>
    <recommendedName>
        <fullName evidence="2">RBD domain-containing protein</fullName>
    </recommendedName>
</protein>
<dbReference type="InterPro" id="IPR039895">
    <property type="entry name" value="COBL-like"/>
</dbReference>
<feature type="region of interest" description="Disordered" evidence="1">
    <location>
        <begin position="506"/>
        <end position="525"/>
    </location>
</feature>
<dbReference type="Proteomes" id="UP000606274">
    <property type="component" value="Unassembled WGS sequence"/>
</dbReference>
<feature type="compositionally biased region" description="Basic and acidic residues" evidence="1">
    <location>
        <begin position="507"/>
        <end position="525"/>
    </location>
</feature>
<proteinExistence type="predicted"/>
<feature type="region of interest" description="Disordered" evidence="1">
    <location>
        <begin position="746"/>
        <end position="784"/>
    </location>
</feature>
<feature type="compositionally biased region" description="Basic and acidic residues" evidence="1">
    <location>
        <begin position="181"/>
        <end position="203"/>
    </location>
</feature>
<comment type="caution">
    <text evidence="3">The sequence shown here is derived from an EMBL/GenBank/DDBJ whole genome shotgun (WGS) entry which is preliminary data.</text>
</comment>
<feature type="compositionally biased region" description="Polar residues" evidence="1">
    <location>
        <begin position="690"/>
        <end position="699"/>
    </location>
</feature>
<evidence type="ECO:0000256" key="1">
    <source>
        <dbReference type="SAM" id="MobiDB-lite"/>
    </source>
</evidence>
<feature type="compositionally biased region" description="Low complexity" evidence="1">
    <location>
        <begin position="700"/>
        <end position="717"/>
    </location>
</feature>
<name>A0A8T0BUZ0_SILME</name>